<reference evidence="1" key="1">
    <citation type="submission" date="2021-05" db="EMBL/GenBank/DDBJ databases">
        <authorList>
            <person name="Scholz U."/>
            <person name="Mascher M."/>
            <person name="Fiebig A."/>
        </authorList>
    </citation>
    <scope>NUCLEOTIDE SEQUENCE [LARGE SCALE GENOMIC DNA]</scope>
</reference>
<reference evidence="1" key="2">
    <citation type="submission" date="2025-09" db="UniProtKB">
        <authorList>
            <consortium name="EnsemblPlants"/>
        </authorList>
    </citation>
    <scope>IDENTIFICATION</scope>
</reference>
<evidence type="ECO:0000313" key="2">
    <source>
        <dbReference type="Proteomes" id="UP001732700"/>
    </source>
</evidence>
<dbReference type="EnsemblPlants" id="AVESA.00010b.r2.4DG0735020.1">
    <property type="protein sequence ID" value="AVESA.00010b.r2.4DG0735020.1.CDS.1"/>
    <property type="gene ID" value="AVESA.00010b.r2.4DG0735020"/>
</dbReference>
<dbReference type="Proteomes" id="UP001732700">
    <property type="component" value="Chromosome 4D"/>
</dbReference>
<sequence>MPETQSIQPSAIPSWVMLDQRFRLKDPGSFRADGEASAETQDSNGDPVRVSFDLQAPPGSSRLCLHCPEEREPSWWDIVVASHLDAVLFRIEVDFDGLWVNHDHAMDYFVYRASSSSAKLTLLPRCFSTEAEADAEDASSWRREWRMVHSGSIGLLANEEHFLVAELHIKGAGAVKKAPLEAELFRLYSSSSPEATNGGGQWELTHARSRGSSVSFQDVVGWVTHRVIPFSSHLCWADYNRGVLFCDVRHKTPELRYLRLPIDDMTHEDYPNYSRTLCVTNKGEIMKFVKVVKDIIICPTCKHQHNCQGFTIRVWTMMVINDDDMQWEEDIPIRDNELWAMEGYDHGHLPRSVPQFPFVSMDDPHILYFVLRGTPVPTNEETAWIVTLDIKSKTVMRYDRIKDFRSDDNISSGFGFFSSNFSNYLTKHSSS</sequence>
<accession>A0ACD5X4Y1</accession>
<protein>
    <submittedName>
        <fullName evidence="1">Uncharacterized protein</fullName>
    </submittedName>
</protein>
<evidence type="ECO:0000313" key="1">
    <source>
        <dbReference type="EnsemblPlants" id="AVESA.00010b.r2.4DG0735020.1.CDS.1"/>
    </source>
</evidence>
<name>A0ACD5X4Y1_AVESA</name>
<keyword evidence="2" id="KW-1185">Reference proteome</keyword>
<organism evidence="1 2">
    <name type="scientific">Avena sativa</name>
    <name type="common">Oat</name>
    <dbReference type="NCBI Taxonomy" id="4498"/>
    <lineage>
        <taxon>Eukaryota</taxon>
        <taxon>Viridiplantae</taxon>
        <taxon>Streptophyta</taxon>
        <taxon>Embryophyta</taxon>
        <taxon>Tracheophyta</taxon>
        <taxon>Spermatophyta</taxon>
        <taxon>Magnoliopsida</taxon>
        <taxon>Liliopsida</taxon>
        <taxon>Poales</taxon>
        <taxon>Poaceae</taxon>
        <taxon>BOP clade</taxon>
        <taxon>Pooideae</taxon>
        <taxon>Poodae</taxon>
        <taxon>Poeae</taxon>
        <taxon>Poeae Chloroplast Group 1 (Aveneae type)</taxon>
        <taxon>Aveninae</taxon>
        <taxon>Avena</taxon>
    </lineage>
</organism>
<proteinExistence type="predicted"/>